<feature type="chain" id="PRO_5014604438" evidence="1">
    <location>
        <begin position="20"/>
        <end position="89"/>
    </location>
</feature>
<evidence type="ECO:0000256" key="1">
    <source>
        <dbReference type="SAM" id="SignalP"/>
    </source>
</evidence>
<evidence type="ECO:0000313" key="2">
    <source>
        <dbReference type="EMBL" id="MBW79596.1"/>
    </source>
</evidence>
<protein>
    <submittedName>
        <fullName evidence="2">Putative secreted protein</fullName>
    </submittedName>
</protein>
<reference evidence="2" key="1">
    <citation type="submission" date="2018-01" db="EMBL/GenBank/DDBJ databases">
        <title>An insight into the sialome of Amazonian anophelines.</title>
        <authorList>
            <person name="Ribeiro J.M."/>
            <person name="Scarpassa V."/>
            <person name="Calvo E."/>
        </authorList>
    </citation>
    <scope>NUCLEOTIDE SEQUENCE</scope>
</reference>
<dbReference type="EMBL" id="GGFL01015418">
    <property type="protein sequence ID" value="MBW79596.1"/>
    <property type="molecule type" value="Transcribed_RNA"/>
</dbReference>
<accession>A0A2M4DPU1</accession>
<dbReference type="AlphaFoldDB" id="A0A2M4DPU1"/>
<feature type="signal peptide" evidence="1">
    <location>
        <begin position="1"/>
        <end position="19"/>
    </location>
</feature>
<keyword evidence="1" id="KW-0732">Signal</keyword>
<proteinExistence type="predicted"/>
<sequence>MARFFTFFSLNLFFYNLLAFILAYSRPPEVVVPVCGGRFSCRNRKTKVTSPRHRKHKENSSEKLHSILAVVRAARGNSKSRKKHTEMRQ</sequence>
<name>A0A2M4DPU1_ANODA</name>
<organism evidence="2">
    <name type="scientific">Anopheles darlingi</name>
    <name type="common">Mosquito</name>
    <dbReference type="NCBI Taxonomy" id="43151"/>
    <lineage>
        <taxon>Eukaryota</taxon>
        <taxon>Metazoa</taxon>
        <taxon>Ecdysozoa</taxon>
        <taxon>Arthropoda</taxon>
        <taxon>Hexapoda</taxon>
        <taxon>Insecta</taxon>
        <taxon>Pterygota</taxon>
        <taxon>Neoptera</taxon>
        <taxon>Endopterygota</taxon>
        <taxon>Diptera</taxon>
        <taxon>Nematocera</taxon>
        <taxon>Culicoidea</taxon>
        <taxon>Culicidae</taxon>
        <taxon>Anophelinae</taxon>
        <taxon>Anopheles</taxon>
    </lineage>
</organism>